<reference evidence="2 3" key="1">
    <citation type="submission" date="2016-07" db="EMBL/GenBank/DDBJ databases">
        <title>Pervasive Adenine N6-methylation of Active Genes in Fungi.</title>
        <authorList>
            <consortium name="DOE Joint Genome Institute"/>
            <person name="Mondo S.J."/>
            <person name="Dannebaum R.O."/>
            <person name="Kuo R.C."/>
            <person name="Labutti K."/>
            <person name="Haridas S."/>
            <person name="Kuo A."/>
            <person name="Salamov A."/>
            <person name="Ahrendt S.R."/>
            <person name="Lipzen A."/>
            <person name="Sullivan W."/>
            <person name="Andreopoulos W.B."/>
            <person name="Clum A."/>
            <person name="Lindquist E."/>
            <person name="Daum C."/>
            <person name="Ramamoorthy G.K."/>
            <person name="Gryganskyi A."/>
            <person name="Culley D."/>
            <person name="Magnuson J.K."/>
            <person name="James T.Y."/>
            <person name="O'Malley M.A."/>
            <person name="Stajich J.E."/>
            <person name="Spatafora J.W."/>
            <person name="Visel A."/>
            <person name="Grigoriev I.V."/>
        </authorList>
    </citation>
    <scope>NUCLEOTIDE SEQUENCE [LARGE SCALE GENOMIC DNA]</scope>
    <source>
        <strain evidence="2 3">CBS 931.73</strain>
    </source>
</reference>
<comment type="caution">
    <text evidence="2">The sequence shown here is derived from an EMBL/GenBank/DDBJ whole genome shotgun (WGS) entry which is preliminary data.</text>
</comment>
<sequence>MFTIEQTASYSSTVSVNMDTFNGGFASGTPYNQQGYNQQFSRPRFYSQDLGSMANQTLASANEPMGMSFGQGAGNNPESVQGSPHSVDSASMQSGYSTPTQGSHHPAPQRRHLYLRRHSLADPYTLPYNQPRRHSLADVNPRQLPPQQQQQQHYPQMAHAQQARNYEEEMYSSDGR</sequence>
<evidence type="ECO:0000313" key="2">
    <source>
        <dbReference type="EMBL" id="ORX97211.1"/>
    </source>
</evidence>
<feature type="compositionally biased region" description="Polar residues" evidence="1">
    <location>
        <begin position="74"/>
        <end position="103"/>
    </location>
</feature>
<dbReference type="EMBL" id="MCFE01000137">
    <property type="protein sequence ID" value="ORX97211.1"/>
    <property type="molecule type" value="Genomic_DNA"/>
</dbReference>
<name>A0A1Y1YGS0_9FUNG</name>
<dbReference type="Proteomes" id="UP000193498">
    <property type="component" value="Unassembled WGS sequence"/>
</dbReference>
<evidence type="ECO:0000313" key="3">
    <source>
        <dbReference type="Proteomes" id="UP000193498"/>
    </source>
</evidence>
<keyword evidence="3" id="KW-1185">Reference proteome</keyword>
<protein>
    <submittedName>
        <fullName evidence="2">Uncharacterized protein</fullName>
    </submittedName>
</protein>
<organism evidence="2 3">
    <name type="scientific">Basidiobolus meristosporus CBS 931.73</name>
    <dbReference type="NCBI Taxonomy" id="1314790"/>
    <lineage>
        <taxon>Eukaryota</taxon>
        <taxon>Fungi</taxon>
        <taxon>Fungi incertae sedis</taxon>
        <taxon>Zoopagomycota</taxon>
        <taxon>Entomophthoromycotina</taxon>
        <taxon>Basidiobolomycetes</taxon>
        <taxon>Basidiobolales</taxon>
        <taxon>Basidiobolaceae</taxon>
        <taxon>Basidiobolus</taxon>
    </lineage>
</organism>
<dbReference type="InParanoid" id="A0A1Y1YGS0"/>
<feature type="compositionally biased region" description="Low complexity" evidence="1">
    <location>
        <begin position="145"/>
        <end position="163"/>
    </location>
</feature>
<gene>
    <name evidence="2" type="ORF">K493DRAFT_329503</name>
</gene>
<feature type="region of interest" description="Disordered" evidence="1">
    <location>
        <begin position="63"/>
        <end position="109"/>
    </location>
</feature>
<dbReference type="AlphaFoldDB" id="A0A1Y1YGS0"/>
<proteinExistence type="predicted"/>
<feature type="non-terminal residue" evidence="2">
    <location>
        <position position="176"/>
    </location>
</feature>
<accession>A0A1Y1YGS0</accession>
<evidence type="ECO:0000256" key="1">
    <source>
        <dbReference type="SAM" id="MobiDB-lite"/>
    </source>
</evidence>
<feature type="region of interest" description="Disordered" evidence="1">
    <location>
        <begin position="123"/>
        <end position="176"/>
    </location>
</feature>